<organism evidence="14 15">
    <name type="scientific">Morchella conica CCBAS932</name>
    <dbReference type="NCBI Taxonomy" id="1392247"/>
    <lineage>
        <taxon>Eukaryota</taxon>
        <taxon>Fungi</taxon>
        <taxon>Dikarya</taxon>
        <taxon>Ascomycota</taxon>
        <taxon>Pezizomycotina</taxon>
        <taxon>Pezizomycetes</taxon>
        <taxon>Pezizales</taxon>
        <taxon>Morchellaceae</taxon>
        <taxon>Morchella</taxon>
    </lineage>
</organism>
<feature type="compositionally biased region" description="Polar residues" evidence="11">
    <location>
        <begin position="939"/>
        <end position="949"/>
    </location>
</feature>
<gene>
    <name evidence="14" type="ORF">P167DRAFT_606762</name>
</gene>
<keyword evidence="15" id="KW-1185">Reference proteome</keyword>
<keyword evidence="6" id="KW-0186">Copper</keyword>
<evidence type="ECO:0000259" key="13">
    <source>
        <dbReference type="PROSITE" id="PS00498"/>
    </source>
</evidence>
<evidence type="ECO:0000313" key="14">
    <source>
        <dbReference type="EMBL" id="RPB11083.1"/>
    </source>
</evidence>
<dbReference type="SUPFAM" id="SSF48056">
    <property type="entry name" value="Di-copper centre-containing domain"/>
    <property type="match status" value="1"/>
</dbReference>
<reference evidence="14 15" key="1">
    <citation type="journal article" date="2018" name="Nat. Ecol. Evol.">
        <title>Pezizomycetes genomes reveal the molecular basis of ectomycorrhizal truffle lifestyle.</title>
        <authorList>
            <person name="Murat C."/>
            <person name="Payen T."/>
            <person name="Noel B."/>
            <person name="Kuo A."/>
            <person name="Morin E."/>
            <person name="Chen J."/>
            <person name="Kohler A."/>
            <person name="Krizsan K."/>
            <person name="Balestrini R."/>
            <person name="Da Silva C."/>
            <person name="Montanini B."/>
            <person name="Hainaut M."/>
            <person name="Levati E."/>
            <person name="Barry K.W."/>
            <person name="Belfiori B."/>
            <person name="Cichocki N."/>
            <person name="Clum A."/>
            <person name="Dockter R.B."/>
            <person name="Fauchery L."/>
            <person name="Guy J."/>
            <person name="Iotti M."/>
            <person name="Le Tacon F."/>
            <person name="Lindquist E.A."/>
            <person name="Lipzen A."/>
            <person name="Malagnac F."/>
            <person name="Mello A."/>
            <person name="Molinier V."/>
            <person name="Miyauchi S."/>
            <person name="Poulain J."/>
            <person name="Riccioni C."/>
            <person name="Rubini A."/>
            <person name="Sitrit Y."/>
            <person name="Splivallo R."/>
            <person name="Traeger S."/>
            <person name="Wang M."/>
            <person name="Zifcakova L."/>
            <person name="Wipf D."/>
            <person name="Zambonelli A."/>
            <person name="Paolocci F."/>
            <person name="Nowrousian M."/>
            <person name="Ottonello S."/>
            <person name="Baldrian P."/>
            <person name="Spatafora J.W."/>
            <person name="Henrissat B."/>
            <person name="Nagy L.G."/>
            <person name="Aury J.M."/>
            <person name="Wincker P."/>
            <person name="Grigoriev I.V."/>
            <person name="Bonfante P."/>
            <person name="Martin F.M."/>
        </authorList>
    </citation>
    <scope>NUCLEOTIDE SEQUENCE [LARGE SCALE GENOMIC DNA]</scope>
    <source>
        <strain evidence="14 15">CCBAS932</strain>
    </source>
</reference>
<feature type="compositionally biased region" description="Low complexity" evidence="11">
    <location>
        <begin position="228"/>
        <end position="260"/>
    </location>
</feature>
<dbReference type="OrthoDB" id="6132182at2759"/>
<feature type="domain" description="Tyrosinase copper-binding" evidence="13">
    <location>
        <begin position="651"/>
        <end position="662"/>
    </location>
</feature>
<dbReference type="PRINTS" id="PR01217">
    <property type="entry name" value="PRICHEXTENSN"/>
</dbReference>
<feature type="signal peptide" evidence="12">
    <location>
        <begin position="1"/>
        <end position="21"/>
    </location>
</feature>
<dbReference type="InParanoid" id="A0A3N4KKJ4"/>
<protein>
    <recommendedName>
        <fullName evidence="3">tyrosinase</fullName>
        <ecNumber evidence="3">1.14.18.1</ecNumber>
    </recommendedName>
</protein>
<dbReference type="GO" id="GO:0046872">
    <property type="term" value="F:metal ion binding"/>
    <property type="evidence" value="ECO:0007669"/>
    <property type="project" value="UniProtKB-KW"/>
</dbReference>
<dbReference type="EMBL" id="ML119138">
    <property type="protein sequence ID" value="RPB11083.1"/>
    <property type="molecule type" value="Genomic_DNA"/>
</dbReference>
<feature type="region of interest" description="Disordered" evidence="11">
    <location>
        <begin position="228"/>
        <end position="266"/>
    </location>
</feature>
<keyword evidence="12" id="KW-0732">Signal</keyword>
<comment type="catalytic activity">
    <reaction evidence="10">
        <text>L-tyrosine + O2 = L-dopaquinone + H2O</text>
        <dbReference type="Rhea" id="RHEA:18117"/>
        <dbReference type="ChEBI" id="CHEBI:15377"/>
        <dbReference type="ChEBI" id="CHEBI:15379"/>
        <dbReference type="ChEBI" id="CHEBI:57924"/>
        <dbReference type="ChEBI" id="CHEBI:58315"/>
        <dbReference type="EC" id="1.14.18.1"/>
    </reaction>
</comment>
<dbReference type="GO" id="GO:0004503">
    <property type="term" value="F:tyrosinase activity"/>
    <property type="evidence" value="ECO:0007669"/>
    <property type="project" value="UniProtKB-EC"/>
</dbReference>
<feature type="region of interest" description="Disordered" evidence="11">
    <location>
        <begin position="340"/>
        <end position="361"/>
    </location>
</feature>
<dbReference type="Pfam" id="PF18132">
    <property type="entry name" value="Tyrosinase_C"/>
    <property type="match status" value="1"/>
</dbReference>
<feature type="chain" id="PRO_5018038178" description="tyrosinase" evidence="12">
    <location>
        <begin position="22"/>
        <end position="963"/>
    </location>
</feature>
<comment type="cofactor">
    <cofactor evidence="1">
        <name>Cu(2+)</name>
        <dbReference type="ChEBI" id="CHEBI:29036"/>
    </cofactor>
</comment>
<evidence type="ECO:0000256" key="12">
    <source>
        <dbReference type="SAM" id="SignalP"/>
    </source>
</evidence>
<evidence type="ECO:0000256" key="8">
    <source>
        <dbReference type="ARBA" id="ARBA00023101"/>
    </source>
</evidence>
<dbReference type="PRINTS" id="PR00092">
    <property type="entry name" value="TYROSINASE"/>
</dbReference>
<dbReference type="PANTHER" id="PTHR11474:SF76">
    <property type="entry name" value="SHKT DOMAIN-CONTAINING PROTEIN"/>
    <property type="match status" value="1"/>
</dbReference>
<dbReference type="GO" id="GO:0042438">
    <property type="term" value="P:melanin biosynthetic process"/>
    <property type="evidence" value="ECO:0007669"/>
    <property type="project" value="UniProtKB-KW"/>
</dbReference>
<dbReference type="AlphaFoldDB" id="A0A3N4KKJ4"/>
<evidence type="ECO:0000256" key="6">
    <source>
        <dbReference type="ARBA" id="ARBA00023008"/>
    </source>
</evidence>
<feature type="region of interest" description="Disordered" evidence="11">
    <location>
        <begin position="933"/>
        <end position="957"/>
    </location>
</feature>
<dbReference type="STRING" id="1392247.A0A3N4KKJ4"/>
<sequence length="963" mass="105097">MRPHSFNVLSIALVLTGIARAETSVYSPPAYTSVFTPPPYTPSGCPSAYTPPPYTSTYTPAPITVSYSTEGYTSVYTPPTHTRVYTPPPYTPSGYSTEVTPTPYTTIVTPEPYTSVYTPPVEYTSVYSPPAYTSVYTIPPYTPSGSSELYTPPVYTSVYTPPPYTSVYSPPYVPSGYTSVSIPDVYTSVISPPVYTPSGSSDAYTPPPYTSVVTPSAYTTVYVPPVYGSSSSSSEDKAPSSYISSSSSSSSKIPVYTSPSTSDYTPPASYHTPQFTSVAFPTYVEPTPSEYIPTTYVPGPGETSYVPATDAPTYIPPNPYSSATTVIVINNPVETGTYTTNGTTVTTNGTTNGTTDGTDGTDGTTNLGFTPVVGPPQVELRLPIDELQTQFPDVWNMFLIGLEAMMAVDESKDLSYYQISGIHGLPHIPWQYPISSAQDPNRGYCTHASALFSTWHRPYLILIEQVLYDHAVAEAKKFTGPDAQKYRDAAKKVRLPYWDWAAESTKSHLPASMTVETMNVIKPAPGTGEPITANIPNPLYSYTFTRDDYRQTYFDAGIFRDTPGTRRQPDGSGSSRNALADQEMANTYDSRRQNTYNLFSIPTFQGFTSNAWDGGSAPNAWTSIESIHNDIHSNLGGAGGHMSYVDYAAFDPIFWLHHCNVDRLTAMYQAVWPGNVVEPQSASGTFARRTQPGDMDDINTPLYPFRHPNGAEWTSNDVSTAGSIFTYGYAYPEVPVEYQSRSTEELRNFTTEKVNELYRPALKSAVTTTPSGDTVRREWIAIMAVDTADIPGDFQNLLFVGDIPKNVADWKTADNLVGESATFGADKPMHNVIQASIPLTQVLIDKGVGLDPESAVKFLKEECHWVAKQGGASVPLSELKSLKVAVTSTEVEYPEDKSQLAIWGQPFVHTEVTEGKEGGMQPNETYLVQSEVAPPVLDGTTTDSNSTSPARLRERSRPWRLVL</sequence>
<evidence type="ECO:0000256" key="10">
    <source>
        <dbReference type="ARBA" id="ARBA00048881"/>
    </source>
</evidence>
<feature type="region of interest" description="Disordered" evidence="11">
    <location>
        <begin position="559"/>
        <end position="580"/>
    </location>
</feature>
<proteinExistence type="inferred from homology"/>
<evidence type="ECO:0000256" key="4">
    <source>
        <dbReference type="ARBA" id="ARBA00022723"/>
    </source>
</evidence>
<keyword evidence="8" id="KW-0470">Melanin biosynthesis</keyword>
<evidence type="ECO:0000256" key="3">
    <source>
        <dbReference type="ARBA" id="ARBA00011906"/>
    </source>
</evidence>
<evidence type="ECO:0000256" key="9">
    <source>
        <dbReference type="ARBA" id="ARBA00048233"/>
    </source>
</evidence>
<evidence type="ECO:0000256" key="7">
    <source>
        <dbReference type="ARBA" id="ARBA00023033"/>
    </source>
</evidence>
<name>A0A3N4KKJ4_9PEZI</name>
<dbReference type="PROSITE" id="PS00498">
    <property type="entry name" value="TYROSINASE_2"/>
    <property type="match status" value="1"/>
</dbReference>
<keyword evidence="5" id="KW-0560">Oxidoreductase</keyword>
<dbReference type="Proteomes" id="UP000277580">
    <property type="component" value="Unassembled WGS sequence"/>
</dbReference>
<accession>A0A3N4KKJ4</accession>
<evidence type="ECO:0000256" key="1">
    <source>
        <dbReference type="ARBA" id="ARBA00001973"/>
    </source>
</evidence>
<evidence type="ECO:0000256" key="11">
    <source>
        <dbReference type="SAM" id="MobiDB-lite"/>
    </source>
</evidence>
<evidence type="ECO:0000313" key="15">
    <source>
        <dbReference type="Proteomes" id="UP000277580"/>
    </source>
</evidence>
<evidence type="ECO:0000256" key="2">
    <source>
        <dbReference type="ARBA" id="ARBA00009928"/>
    </source>
</evidence>
<dbReference type="InterPro" id="IPR008922">
    <property type="entry name" value="Di-copper_centre_dom_sf"/>
</dbReference>
<comment type="catalytic activity">
    <reaction evidence="9">
        <text>2 L-dopa + O2 = 2 L-dopaquinone + 2 H2O</text>
        <dbReference type="Rhea" id="RHEA:34287"/>
        <dbReference type="ChEBI" id="CHEBI:15377"/>
        <dbReference type="ChEBI" id="CHEBI:15379"/>
        <dbReference type="ChEBI" id="CHEBI:57504"/>
        <dbReference type="ChEBI" id="CHEBI:57924"/>
        <dbReference type="EC" id="1.14.18.1"/>
    </reaction>
</comment>
<keyword evidence="7" id="KW-0503">Monooxygenase</keyword>
<dbReference type="InterPro" id="IPR041640">
    <property type="entry name" value="Tyrosinase_C"/>
</dbReference>
<dbReference type="Pfam" id="PF00264">
    <property type="entry name" value="Tyrosinase"/>
    <property type="match status" value="1"/>
</dbReference>
<dbReference type="InterPro" id="IPR002227">
    <property type="entry name" value="Tyrosinase_Cu-bd"/>
</dbReference>
<keyword evidence="4" id="KW-0479">Metal-binding</keyword>
<comment type="similarity">
    <text evidence="2">Belongs to the tyrosinase family.</text>
</comment>
<dbReference type="PANTHER" id="PTHR11474">
    <property type="entry name" value="TYROSINASE FAMILY MEMBER"/>
    <property type="match status" value="1"/>
</dbReference>
<evidence type="ECO:0000256" key="5">
    <source>
        <dbReference type="ARBA" id="ARBA00023002"/>
    </source>
</evidence>
<dbReference type="Gene3D" id="1.10.1280.10">
    <property type="entry name" value="Di-copper center containing domain from catechol oxidase"/>
    <property type="match status" value="1"/>
</dbReference>
<dbReference type="EC" id="1.14.18.1" evidence="3"/>
<dbReference type="InterPro" id="IPR050316">
    <property type="entry name" value="Tyrosinase/Hemocyanin"/>
</dbReference>